<dbReference type="RefSeq" id="WP_213653451.1">
    <property type="nucleotide sequence ID" value="NZ_BOSL01000001.1"/>
</dbReference>
<accession>A0ABQ4M702</accession>
<gene>
    <name evidence="2" type="ORF">J42TS3_02400</name>
</gene>
<dbReference type="PANTHER" id="PTHR43317">
    <property type="entry name" value="THERMOSPERMINE SYNTHASE ACAULIS5"/>
    <property type="match status" value="1"/>
</dbReference>
<dbReference type="SUPFAM" id="SSF53335">
    <property type="entry name" value="S-adenosyl-L-methionine-dependent methyltransferases"/>
    <property type="match status" value="1"/>
</dbReference>
<protein>
    <recommendedName>
        <fullName evidence="4">Spermidine synthase</fullName>
    </recommendedName>
</protein>
<keyword evidence="3" id="KW-1185">Reference proteome</keyword>
<keyword evidence="1" id="KW-0620">Polyamine biosynthesis</keyword>
<dbReference type="InterPro" id="IPR029063">
    <property type="entry name" value="SAM-dependent_MTases_sf"/>
</dbReference>
<sequence length="253" mass="28953">MQVLYEEEDEVRGKLMVYETAQLDGEFGRYRVLAFSDGAAQGVLDLDDPESIVFEYPRAILHLMDTYLPDYSEAYVIGLGIGTIPARLQDKRVKVAEIDPRVKEVSRRYFGYSATNVEVGDGRNMLEKEPNLAYDYVVLDAFTEKDTPLHLLSEPFFMLCRDKLNERGALIMNLFGRGSSDNLIRAVHTTLQSVFPYTCCFELPQTGAADKRNILLMGAQQPIRYREKEMAGFVAFKPEEGYIIQDREDEYRL</sequence>
<proteinExistence type="predicted"/>
<name>A0ABQ4M702_9BACL</name>
<dbReference type="Pfam" id="PF01564">
    <property type="entry name" value="Spermine_synth"/>
    <property type="match status" value="1"/>
</dbReference>
<dbReference type="Proteomes" id="UP000679992">
    <property type="component" value="Unassembled WGS sequence"/>
</dbReference>
<dbReference type="EMBL" id="BOSL01000001">
    <property type="protein sequence ID" value="GIP51205.1"/>
    <property type="molecule type" value="Genomic_DNA"/>
</dbReference>
<evidence type="ECO:0000256" key="1">
    <source>
        <dbReference type="ARBA" id="ARBA00023115"/>
    </source>
</evidence>
<dbReference type="PANTHER" id="PTHR43317:SF1">
    <property type="entry name" value="THERMOSPERMINE SYNTHASE ACAULIS5"/>
    <property type="match status" value="1"/>
</dbReference>
<dbReference type="Gene3D" id="3.40.50.150">
    <property type="entry name" value="Vaccinia Virus protein VP39"/>
    <property type="match status" value="1"/>
</dbReference>
<evidence type="ECO:0008006" key="4">
    <source>
        <dbReference type="Google" id="ProtNLM"/>
    </source>
</evidence>
<reference evidence="2 3" key="1">
    <citation type="submission" date="2021-03" db="EMBL/GenBank/DDBJ databases">
        <title>Antimicrobial resistance genes in bacteria isolated from Japanese honey, and their potential for conferring macrolide and lincosamide resistance in the American foulbrood pathogen Paenibacillus larvae.</title>
        <authorList>
            <person name="Okamoto M."/>
            <person name="Kumagai M."/>
            <person name="Kanamori H."/>
            <person name="Takamatsu D."/>
        </authorList>
    </citation>
    <scope>NUCLEOTIDE SEQUENCE [LARGE SCALE GENOMIC DNA]</scope>
    <source>
        <strain evidence="2 3">J42TS3</strain>
    </source>
</reference>
<organism evidence="2 3">
    <name type="scientific">Paenibacillus vini</name>
    <dbReference type="NCBI Taxonomy" id="1476024"/>
    <lineage>
        <taxon>Bacteria</taxon>
        <taxon>Bacillati</taxon>
        <taxon>Bacillota</taxon>
        <taxon>Bacilli</taxon>
        <taxon>Bacillales</taxon>
        <taxon>Paenibacillaceae</taxon>
        <taxon>Paenibacillus</taxon>
    </lineage>
</organism>
<evidence type="ECO:0000313" key="3">
    <source>
        <dbReference type="Proteomes" id="UP000679992"/>
    </source>
</evidence>
<dbReference type="NCBIfam" id="NF037959">
    <property type="entry name" value="MFS_SpdSyn"/>
    <property type="match status" value="1"/>
</dbReference>
<evidence type="ECO:0000313" key="2">
    <source>
        <dbReference type="EMBL" id="GIP51205.1"/>
    </source>
</evidence>
<comment type="caution">
    <text evidence="2">The sequence shown here is derived from an EMBL/GenBank/DDBJ whole genome shotgun (WGS) entry which is preliminary data.</text>
</comment>